<evidence type="ECO:0000313" key="5">
    <source>
        <dbReference type="Proteomes" id="UP000672097"/>
    </source>
</evidence>
<gene>
    <name evidence="4" type="ORF">KAK11_09390</name>
</gene>
<comment type="catalytic activity">
    <reaction evidence="2">
        <text>2 GTP = 3',3'-c-di-GMP + 2 diphosphate</text>
        <dbReference type="Rhea" id="RHEA:24898"/>
        <dbReference type="ChEBI" id="CHEBI:33019"/>
        <dbReference type="ChEBI" id="CHEBI:37565"/>
        <dbReference type="ChEBI" id="CHEBI:58805"/>
        <dbReference type="EC" id="2.7.7.65"/>
    </reaction>
</comment>
<dbReference type="InterPro" id="IPR000160">
    <property type="entry name" value="GGDEF_dom"/>
</dbReference>
<dbReference type="Pfam" id="PF00990">
    <property type="entry name" value="GGDEF"/>
    <property type="match status" value="1"/>
</dbReference>
<evidence type="ECO:0000256" key="2">
    <source>
        <dbReference type="ARBA" id="ARBA00034247"/>
    </source>
</evidence>
<sequence>MPEIIDQLAELTGLRDRDTLDVSLALALRDLLAPELVAVHRVVGEPGDERWQTRARLVPSDITATADTTYFDNGTLPALAEQALWQDCLVNNHTVSVDGDPAVTLFAMPAESGASGVVEVHTSQAIGADVIRLVKGVLRIYRNVHALLDYSERDTLTGLLNRKSFDETFYKMVALGMQASQQLDVADPERRLAVPVRYWLGVIDIDHFKQVNDTFGHLIGDEVLLLLSRVMRGCFRHSDRLYRFGGEEFVVLLRCPTEEDAHAAMERFRVAVREYKFPQVNHVTISVGFTDLRPGDTPSSAVERADKAVYHAKHHGRDQVCSHSVLVSEGLVAPDNRDSDVEFF</sequence>
<dbReference type="InterPro" id="IPR029787">
    <property type="entry name" value="Nucleotide_cyclase"/>
</dbReference>
<organism evidence="4 5">
    <name type="scientific">Ideonella paludis</name>
    <dbReference type="NCBI Taxonomy" id="1233411"/>
    <lineage>
        <taxon>Bacteria</taxon>
        <taxon>Pseudomonadati</taxon>
        <taxon>Pseudomonadota</taxon>
        <taxon>Betaproteobacteria</taxon>
        <taxon>Burkholderiales</taxon>
        <taxon>Sphaerotilaceae</taxon>
        <taxon>Ideonella</taxon>
    </lineage>
</organism>
<dbReference type="NCBIfam" id="TIGR00254">
    <property type="entry name" value="GGDEF"/>
    <property type="match status" value="1"/>
</dbReference>
<dbReference type="EMBL" id="JAGQDG010000003">
    <property type="protein sequence ID" value="MBQ0935539.1"/>
    <property type="molecule type" value="Genomic_DNA"/>
</dbReference>
<dbReference type="Proteomes" id="UP000672097">
    <property type="component" value="Unassembled WGS sequence"/>
</dbReference>
<dbReference type="EC" id="2.7.7.65" evidence="1"/>
<accession>A0ABS5DWT9</accession>
<comment type="caution">
    <text evidence="4">The sequence shown here is derived from an EMBL/GenBank/DDBJ whole genome shotgun (WGS) entry which is preliminary data.</text>
</comment>
<evidence type="ECO:0000259" key="3">
    <source>
        <dbReference type="PROSITE" id="PS50887"/>
    </source>
</evidence>
<evidence type="ECO:0000256" key="1">
    <source>
        <dbReference type="ARBA" id="ARBA00012528"/>
    </source>
</evidence>
<dbReference type="SMART" id="SM00267">
    <property type="entry name" value="GGDEF"/>
    <property type="match status" value="1"/>
</dbReference>
<keyword evidence="5" id="KW-1185">Reference proteome</keyword>
<dbReference type="PANTHER" id="PTHR45138">
    <property type="entry name" value="REGULATORY COMPONENTS OF SENSORY TRANSDUCTION SYSTEM"/>
    <property type="match status" value="1"/>
</dbReference>
<dbReference type="PANTHER" id="PTHR45138:SF9">
    <property type="entry name" value="DIGUANYLATE CYCLASE DGCM-RELATED"/>
    <property type="match status" value="1"/>
</dbReference>
<dbReference type="CDD" id="cd01949">
    <property type="entry name" value="GGDEF"/>
    <property type="match status" value="1"/>
</dbReference>
<dbReference type="SUPFAM" id="SSF55073">
    <property type="entry name" value="Nucleotide cyclase"/>
    <property type="match status" value="1"/>
</dbReference>
<dbReference type="InterPro" id="IPR043128">
    <property type="entry name" value="Rev_trsase/Diguanyl_cyclase"/>
</dbReference>
<dbReference type="PROSITE" id="PS50887">
    <property type="entry name" value="GGDEF"/>
    <property type="match status" value="1"/>
</dbReference>
<name>A0ABS5DWT9_9BURK</name>
<evidence type="ECO:0000313" key="4">
    <source>
        <dbReference type="EMBL" id="MBQ0935539.1"/>
    </source>
</evidence>
<reference evidence="4 5" key="1">
    <citation type="submission" date="2021-04" db="EMBL/GenBank/DDBJ databases">
        <title>The genome sequence of type strain Ideonella paludis KCTC 32238.</title>
        <authorList>
            <person name="Liu Y."/>
        </authorList>
    </citation>
    <scope>NUCLEOTIDE SEQUENCE [LARGE SCALE GENOMIC DNA]</scope>
    <source>
        <strain evidence="4 5">KCTC 32238</strain>
    </source>
</reference>
<proteinExistence type="predicted"/>
<dbReference type="RefSeq" id="WP_210808573.1">
    <property type="nucleotide sequence ID" value="NZ_JAGQDG010000003.1"/>
</dbReference>
<dbReference type="Gene3D" id="3.30.70.270">
    <property type="match status" value="1"/>
</dbReference>
<dbReference type="InterPro" id="IPR050469">
    <property type="entry name" value="Diguanylate_Cyclase"/>
</dbReference>
<feature type="domain" description="GGDEF" evidence="3">
    <location>
        <begin position="196"/>
        <end position="325"/>
    </location>
</feature>
<protein>
    <recommendedName>
        <fullName evidence="1">diguanylate cyclase</fullName>
        <ecNumber evidence="1">2.7.7.65</ecNumber>
    </recommendedName>
</protein>